<protein>
    <submittedName>
        <fullName evidence="1">Uncharacterized protein</fullName>
    </submittedName>
</protein>
<name>A0A6A5VPX9_9PLEO</name>
<dbReference type="OrthoDB" id="3791143at2759"/>
<dbReference type="AlphaFoldDB" id="A0A6A5VPX9"/>
<organism evidence="1 2">
    <name type="scientific">Bimuria novae-zelandiae CBS 107.79</name>
    <dbReference type="NCBI Taxonomy" id="1447943"/>
    <lineage>
        <taxon>Eukaryota</taxon>
        <taxon>Fungi</taxon>
        <taxon>Dikarya</taxon>
        <taxon>Ascomycota</taxon>
        <taxon>Pezizomycotina</taxon>
        <taxon>Dothideomycetes</taxon>
        <taxon>Pleosporomycetidae</taxon>
        <taxon>Pleosporales</taxon>
        <taxon>Massarineae</taxon>
        <taxon>Didymosphaeriaceae</taxon>
        <taxon>Bimuria</taxon>
    </lineage>
</organism>
<evidence type="ECO:0000313" key="2">
    <source>
        <dbReference type="Proteomes" id="UP000800036"/>
    </source>
</evidence>
<dbReference type="EMBL" id="ML976657">
    <property type="protein sequence ID" value="KAF1979713.1"/>
    <property type="molecule type" value="Genomic_DNA"/>
</dbReference>
<sequence length="50" mass="6176">RKSWIYYYGYRVALLKDLSKLYFVCYHCYEHKYIDTSVRIYKTTLLTLLA</sequence>
<reference evidence="1" key="1">
    <citation type="journal article" date="2020" name="Stud. Mycol.">
        <title>101 Dothideomycetes genomes: a test case for predicting lifestyles and emergence of pathogens.</title>
        <authorList>
            <person name="Haridas S."/>
            <person name="Albert R."/>
            <person name="Binder M."/>
            <person name="Bloem J."/>
            <person name="Labutti K."/>
            <person name="Salamov A."/>
            <person name="Andreopoulos B."/>
            <person name="Baker S."/>
            <person name="Barry K."/>
            <person name="Bills G."/>
            <person name="Bluhm B."/>
            <person name="Cannon C."/>
            <person name="Castanera R."/>
            <person name="Culley D."/>
            <person name="Daum C."/>
            <person name="Ezra D."/>
            <person name="Gonzalez J."/>
            <person name="Henrissat B."/>
            <person name="Kuo A."/>
            <person name="Liang C."/>
            <person name="Lipzen A."/>
            <person name="Lutzoni F."/>
            <person name="Magnuson J."/>
            <person name="Mondo S."/>
            <person name="Nolan M."/>
            <person name="Ohm R."/>
            <person name="Pangilinan J."/>
            <person name="Park H.-J."/>
            <person name="Ramirez L."/>
            <person name="Alfaro M."/>
            <person name="Sun H."/>
            <person name="Tritt A."/>
            <person name="Yoshinaga Y."/>
            <person name="Zwiers L.-H."/>
            <person name="Turgeon B."/>
            <person name="Goodwin S."/>
            <person name="Spatafora J."/>
            <person name="Crous P."/>
            <person name="Grigoriev I."/>
        </authorList>
    </citation>
    <scope>NUCLEOTIDE SEQUENCE</scope>
    <source>
        <strain evidence="1">CBS 107.79</strain>
    </source>
</reference>
<evidence type="ECO:0000313" key="1">
    <source>
        <dbReference type="EMBL" id="KAF1979713.1"/>
    </source>
</evidence>
<feature type="non-terminal residue" evidence="1">
    <location>
        <position position="1"/>
    </location>
</feature>
<gene>
    <name evidence="1" type="ORF">BU23DRAFT_446352</name>
</gene>
<proteinExistence type="predicted"/>
<keyword evidence="2" id="KW-1185">Reference proteome</keyword>
<dbReference type="Proteomes" id="UP000800036">
    <property type="component" value="Unassembled WGS sequence"/>
</dbReference>
<accession>A0A6A5VPX9</accession>